<feature type="compositionally biased region" description="Basic residues" evidence="1">
    <location>
        <begin position="100"/>
        <end position="110"/>
    </location>
</feature>
<feature type="region of interest" description="Disordered" evidence="1">
    <location>
        <begin position="1"/>
        <end position="207"/>
    </location>
</feature>
<name>A0A0N5A0A9_PARTI</name>
<evidence type="ECO:0000256" key="1">
    <source>
        <dbReference type="SAM" id="MobiDB-lite"/>
    </source>
</evidence>
<dbReference type="WBParaSite" id="PTRK_0001477800.1">
    <property type="protein sequence ID" value="PTRK_0001477800.1"/>
    <property type="gene ID" value="PTRK_0001477800"/>
</dbReference>
<keyword evidence="2" id="KW-1185">Reference proteome</keyword>
<feature type="compositionally biased region" description="Basic residues" evidence="1">
    <location>
        <begin position="148"/>
        <end position="168"/>
    </location>
</feature>
<feature type="compositionally biased region" description="Basic and acidic residues" evidence="1">
    <location>
        <begin position="67"/>
        <end position="79"/>
    </location>
</feature>
<organism evidence="2 3">
    <name type="scientific">Parastrongyloides trichosuri</name>
    <name type="common">Possum-specific nematode worm</name>
    <dbReference type="NCBI Taxonomy" id="131310"/>
    <lineage>
        <taxon>Eukaryota</taxon>
        <taxon>Metazoa</taxon>
        <taxon>Ecdysozoa</taxon>
        <taxon>Nematoda</taxon>
        <taxon>Chromadorea</taxon>
        <taxon>Rhabditida</taxon>
        <taxon>Tylenchina</taxon>
        <taxon>Panagrolaimomorpha</taxon>
        <taxon>Strongyloidoidea</taxon>
        <taxon>Strongyloididae</taxon>
        <taxon>Parastrongyloides</taxon>
    </lineage>
</organism>
<feature type="compositionally biased region" description="Basic residues" evidence="1">
    <location>
        <begin position="33"/>
        <end position="55"/>
    </location>
</feature>
<feature type="compositionally biased region" description="Basic and acidic residues" evidence="1">
    <location>
        <begin position="115"/>
        <end position="137"/>
    </location>
</feature>
<proteinExistence type="predicted"/>
<accession>A0A0N5A0A9</accession>
<evidence type="ECO:0000313" key="2">
    <source>
        <dbReference type="Proteomes" id="UP000038045"/>
    </source>
</evidence>
<dbReference type="AlphaFoldDB" id="A0A0N5A0A9"/>
<evidence type="ECO:0000313" key="3">
    <source>
        <dbReference type="WBParaSite" id="PTRK_0001477800.1"/>
    </source>
</evidence>
<dbReference type="Proteomes" id="UP000038045">
    <property type="component" value="Unplaced"/>
</dbReference>
<protein>
    <submittedName>
        <fullName evidence="3">LigA</fullName>
    </submittedName>
</protein>
<reference evidence="3" key="1">
    <citation type="submission" date="2017-02" db="UniProtKB">
        <authorList>
            <consortium name="WormBaseParasite"/>
        </authorList>
    </citation>
    <scope>IDENTIFICATION</scope>
</reference>
<sequence>MSGRRFLRSDVAGPLERGPDDLTARLIFPSHANRSRHERHRHRSEAQGTRRRRARTVQGSGRQLRPLSEDARLSLERARAGVLQPAQPAGRAVPRDLGRAGRHRRAHPRPGRAGPAERRGLRQSDLDQGRRPREGFRSHAQGVGQGPRRGHRHRSRRARRRRRGRGRSLGRPDDAAPGRPRKGRLDAALQPRRPIAADGSPGRLTER</sequence>